<evidence type="ECO:0000256" key="3">
    <source>
        <dbReference type="PIRSR" id="PIRSR605502-1"/>
    </source>
</evidence>
<evidence type="ECO:0000313" key="5">
    <source>
        <dbReference type="Proteomes" id="UP000314011"/>
    </source>
</evidence>
<comment type="similarity">
    <text evidence="1">Belongs to the ADP-ribosylglycohydrolase family.</text>
</comment>
<gene>
    <name evidence="4" type="ORF">FHY64_18250</name>
</gene>
<proteinExistence type="inferred from homology"/>
<keyword evidence="2 4" id="KW-0378">Hydrolase</keyword>
<dbReference type="Pfam" id="PF03747">
    <property type="entry name" value="ADP_ribosyl_GH"/>
    <property type="match status" value="1"/>
</dbReference>
<name>A0A5C5GAN6_9RHOB</name>
<sequence>MPDIDLAARTRGALWGTACGDAFGMPNSFLKELPWLTEMKPGPENSPYHAGYAAGRITDDTEQAMALTEALLEGFSAESVARHLFDWFVSVGGKDSLAVGPSTMRAMLAFEAGTPLSELGKTGVTNGSAMRISPIGVFAALSGAGTAGFLDLVETACRPTHHTSPAISGSAAVAAAVKAAMEGAAWDDVVAASVEAAELGTERGNWIYCPDIGAKIEWACGLVADLDSEEAVADTVSRLVGTGEPCTESVPAALAFSHWAKGNPEIAIRIAANSRGDTDTTAAMAGAICGAYSGEDAIPAEWREIVGRTNDLDVEAWAKKLETAAG</sequence>
<feature type="binding site" evidence="3">
    <location>
        <position position="279"/>
    </location>
    <ligand>
        <name>Mg(2+)</name>
        <dbReference type="ChEBI" id="CHEBI:18420"/>
        <label>1</label>
    </ligand>
</feature>
<feature type="binding site" evidence="3">
    <location>
        <position position="277"/>
    </location>
    <ligand>
        <name>Mg(2+)</name>
        <dbReference type="ChEBI" id="CHEBI:18420"/>
        <label>1</label>
    </ligand>
</feature>
<feature type="binding site" evidence="3">
    <location>
        <position position="59"/>
    </location>
    <ligand>
        <name>Mg(2+)</name>
        <dbReference type="ChEBI" id="CHEBI:18420"/>
        <label>1</label>
    </ligand>
</feature>
<evidence type="ECO:0000256" key="2">
    <source>
        <dbReference type="ARBA" id="ARBA00022801"/>
    </source>
</evidence>
<dbReference type="InterPro" id="IPR005502">
    <property type="entry name" value="Ribosyl_crysJ1"/>
</dbReference>
<comment type="caution">
    <text evidence="4">The sequence shown here is derived from an EMBL/GenBank/DDBJ whole genome shotgun (WGS) entry which is preliminary data.</text>
</comment>
<dbReference type="RefSeq" id="WP_140197300.1">
    <property type="nucleotide sequence ID" value="NZ_CP065915.1"/>
</dbReference>
<dbReference type="SUPFAM" id="SSF101478">
    <property type="entry name" value="ADP-ribosylglycohydrolase"/>
    <property type="match status" value="1"/>
</dbReference>
<protein>
    <submittedName>
        <fullName evidence="4">ADP-ribosylglycohydrolase family protein</fullName>
    </submittedName>
</protein>
<dbReference type="InterPro" id="IPR036705">
    <property type="entry name" value="Ribosyl_crysJ1_sf"/>
</dbReference>
<keyword evidence="3" id="KW-0460">Magnesium</keyword>
<keyword evidence="3" id="KW-0479">Metal-binding</keyword>
<accession>A0A5C5GAN6</accession>
<reference evidence="4 5" key="1">
    <citation type="submission" date="2019-06" db="EMBL/GenBank/DDBJ databases">
        <title>Genome of new Rhodobacteraceae sp. SM1903.</title>
        <authorList>
            <person name="Ren X."/>
        </authorList>
    </citation>
    <scope>NUCLEOTIDE SEQUENCE [LARGE SCALE GENOMIC DNA]</scope>
    <source>
        <strain evidence="4 5">SM1903</strain>
    </source>
</reference>
<feature type="binding site" evidence="3">
    <location>
        <position position="280"/>
    </location>
    <ligand>
        <name>Mg(2+)</name>
        <dbReference type="ChEBI" id="CHEBI:18420"/>
        <label>1</label>
    </ligand>
</feature>
<dbReference type="OrthoDB" id="9806482at2"/>
<dbReference type="EMBL" id="VFFF01000003">
    <property type="protein sequence ID" value="TNY31032.1"/>
    <property type="molecule type" value="Genomic_DNA"/>
</dbReference>
<comment type="cofactor">
    <cofactor evidence="3">
        <name>Mg(2+)</name>
        <dbReference type="ChEBI" id="CHEBI:18420"/>
    </cofactor>
    <text evidence="3">Binds 2 magnesium ions per subunit.</text>
</comment>
<evidence type="ECO:0000313" key="4">
    <source>
        <dbReference type="EMBL" id="TNY31032.1"/>
    </source>
</evidence>
<dbReference type="Gene3D" id="1.10.4080.10">
    <property type="entry name" value="ADP-ribosylation/Crystallin J1"/>
    <property type="match status" value="1"/>
</dbReference>
<dbReference type="PANTHER" id="PTHR16222">
    <property type="entry name" value="ADP-RIBOSYLGLYCOHYDROLASE"/>
    <property type="match status" value="1"/>
</dbReference>
<feature type="binding site" evidence="3">
    <location>
        <position position="58"/>
    </location>
    <ligand>
        <name>Mg(2+)</name>
        <dbReference type="ChEBI" id="CHEBI:18420"/>
        <label>1</label>
    </ligand>
</feature>
<dbReference type="PANTHER" id="PTHR16222:SF24">
    <property type="entry name" value="ADP-RIBOSYLHYDROLASE ARH3"/>
    <property type="match status" value="1"/>
</dbReference>
<dbReference type="GO" id="GO:0046872">
    <property type="term" value="F:metal ion binding"/>
    <property type="evidence" value="ECO:0007669"/>
    <property type="project" value="UniProtKB-KW"/>
</dbReference>
<dbReference type="InterPro" id="IPR050792">
    <property type="entry name" value="ADP-ribosylglycohydrolase"/>
</dbReference>
<feature type="binding site" evidence="3">
    <location>
        <position position="60"/>
    </location>
    <ligand>
        <name>Mg(2+)</name>
        <dbReference type="ChEBI" id="CHEBI:18420"/>
        <label>1</label>
    </ligand>
</feature>
<dbReference type="Proteomes" id="UP000314011">
    <property type="component" value="Unassembled WGS sequence"/>
</dbReference>
<dbReference type="GO" id="GO:0016787">
    <property type="term" value="F:hydrolase activity"/>
    <property type="evidence" value="ECO:0007669"/>
    <property type="project" value="UniProtKB-KW"/>
</dbReference>
<evidence type="ECO:0000256" key="1">
    <source>
        <dbReference type="ARBA" id="ARBA00010702"/>
    </source>
</evidence>
<organism evidence="4 5">
    <name type="scientific">Pelagovum pacificum</name>
    <dbReference type="NCBI Taxonomy" id="2588711"/>
    <lineage>
        <taxon>Bacteria</taxon>
        <taxon>Pseudomonadati</taxon>
        <taxon>Pseudomonadota</taxon>
        <taxon>Alphaproteobacteria</taxon>
        <taxon>Rhodobacterales</taxon>
        <taxon>Paracoccaceae</taxon>
        <taxon>Pelagovum</taxon>
    </lineage>
</organism>
<keyword evidence="5" id="KW-1185">Reference proteome</keyword>
<dbReference type="AlphaFoldDB" id="A0A5C5GAN6"/>